<dbReference type="GO" id="GO:0015199">
    <property type="term" value="F:amino-acid betaine transmembrane transporter activity"/>
    <property type="evidence" value="ECO:0007669"/>
    <property type="project" value="TreeGrafter"/>
</dbReference>
<dbReference type="EMBL" id="OAOQ01000003">
    <property type="protein sequence ID" value="SNX69216.1"/>
    <property type="molecule type" value="Genomic_DNA"/>
</dbReference>
<dbReference type="AlphaFoldDB" id="A0A285CQ70"/>
<comment type="subcellular location">
    <subcellularLocation>
        <location evidence="1 8">Cell membrane</location>
        <topology evidence="1 8">Multi-pass membrane protein</topology>
    </subcellularLocation>
</comment>
<evidence type="ECO:0000256" key="3">
    <source>
        <dbReference type="ARBA" id="ARBA00022475"/>
    </source>
</evidence>
<dbReference type="Pfam" id="PF00893">
    <property type="entry name" value="Multi_Drug_Res"/>
    <property type="match status" value="1"/>
</dbReference>
<dbReference type="FunFam" id="1.10.3730.20:FF:000001">
    <property type="entry name" value="Quaternary ammonium compound resistance transporter SugE"/>
    <property type="match status" value="1"/>
</dbReference>
<protein>
    <submittedName>
        <fullName evidence="10">Small multidrug resistance pump</fullName>
    </submittedName>
</protein>
<reference evidence="11" key="1">
    <citation type="submission" date="2017-08" db="EMBL/GenBank/DDBJ databases">
        <authorList>
            <person name="Varghese N."/>
            <person name="Submissions S."/>
        </authorList>
    </citation>
    <scope>NUCLEOTIDE SEQUENCE [LARGE SCALE GENOMIC DNA]</scope>
    <source>
        <strain evidence="11">JA234</strain>
    </source>
</reference>
<dbReference type="GO" id="GO:0015220">
    <property type="term" value="F:choline transmembrane transporter activity"/>
    <property type="evidence" value="ECO:0007669"/>
    <property type="project" value="TreeGrafter"/>
</dbReference>
<evidence type="ECO:0000313" key="10">
    <source>
        <dbReference type="EMBL" id="SNX69216.1"/>
    </source>
</evidence>
<dbReference type="GO" id="GO:0005886">
    <property type="term" value="C:plasma membrane"/>
    <property type="evidence" value="ECO:0007669"/>
    <property type="project" value="UniProtKB-SubCell"/>
</dbReference>
<dbReference type="InterPro" id="IPR037185">
    <property type="entry name" value="EmrE-like"/>
</dbReference>
<keyword evidence="5 9" id="KW-1133">Transmembrane helix</keyword>
<feature type="transmembrane region" description="Helical" evidence="9">
    <location>
        <begin position="88"/>
        <end position="107"/>
    </location>
</feature>
<dbReference type="Proteomes" id="UP000219467">
    <property type="component" value="Unassembled WGS sequence"/>
</dbReference>
<comment type="similarity">
    <text evidence="7 8">Belongs to the drug/metabolite transporter (DMT) superfamily. Small multidrug resistance (SMR) (TC 2.A.7.1) family.</text>
</comment>
<organism evidence="10 11">
    <name type="scientific">Cereibacter ovatus</name>
    <dbReference type="NCBI Taxonomy" id="439529"/>
    <lineage>
        <taxon>Bacteria</taxon>
        <taxon>Pseudomonadati</taxon>
        <taxon>Pseudomonadota</taxon>
        <taxon>Alphaproteobacteria</taxon>
        <taxon>Rhodobacterales</taxon>
        <taxon>Paracoccaceae</taxon>
        <taxon>Cereibacter</taxon>
    </lineage>
</organism>
<evidence type="ECO:0000313" key="11">
    <source>
        <dbReference type="Proteomes" id="UP000219467"/>
    </source>
</evidence>
<dbReference type="OrthoDB" id="9808638at2"/>
<dbReference type="Gene3D" id="1.10.3730.20">
    <property type="match status" value="1"/>
</dbReference>
<keyword evidence="3" id="KW-1003">Cell membrane</keyword>
<evidence type="ECO:0000256" key="9">
    <source>
        <dbReference type="SAM" id="Phobius"/>
    </source>
</evidence>
<proteinExistence type="inferred from homology"/>
<evidence type="ECO:0000256" key="4">
    <source>
        <dbReference type="ARBA" id="ARBA00022692"/>
    </source>
</evidence>
<dbReference type="GO" id="GO:1990961">
    <property type="term" value="P:xenobiotic detoxification by transmembrane export across the plasma membrane"/>
    <property type="evidence" value="ECO:0007669"/>
    <property type="project" value="UniProtKB-ARBA"/>
</dbReference>
<gene>
    <name evidence="10" type="ORF">SAMN05878503_103203</name>
</gene>
<dbReference type="SUPFAM" id="SSF103481">
    <property type="entry name" value="Multidrug resistance efflux transporter EmrE"/>
    <property type="match status" value="1"/>
</dbReference>
<feature type="transmembrane region" description="Helical" evidence="9">
    <location>
        <begin position="35"/>
        <end position="54"/>
    </location>
</feature>
<evidence type="ECO:0000256" key="5">
    <source>
        <dbReference type="ARBA" id="ARBA00022989"/>
    </source>
</evidence>
<dbReference type="InterPro" id="IPR045324">
    <property type="entry name" value="Small_multidrug_res"/>
</dbReference>
<keyword evidence="4 8" id="KW-0812">Transmembrane</keyword>
<dbReference type="GO" id="GO:0031460">
    <property type="term" value="P:glycine betaine transport"/>
    <property type="evidence" value="ECO:0007669"/>
    <property type="project" value="TreeGrafter"/>
</dbReference>
<name>A0A285CQ70_9RHOB</name>
<dbReference type="InterPro" id="IPR000390">
    <property type="entry name" value="Small_drug/metabolite_transptr"/>
</dbReference>
<dbReference type="RefSeq" id="WP_097029669.1">
    <property type="nucleotide sequence ID" value="NZ_OAOQ01000003.1"/>
</dbReference>
<evidence type="ECO:0000256" key="1">
    <source>
        <dbReference type="ARBA" id="ARBA00004651"/>
    </source>
</evidence>
<keyword evidence="11" id="KW-1185">Reference proteome</keyword>
<keyword evidence="2" id="KW-0813">Transport</keyword>
<accession>A0A285CQ70</accession>
<evidence type="ECO:0000256" key="7">
    <source>
        <dbReference type="ARBA" id="ARBA00038032"/>
    </source>
</evidence>
<evidence type="ECO:0000256" key="8">
    <source>
        <dbReference type="RuleBase" id="RU003942"/>
    </source>
</evidence>
<evidence type="ECO:0000256" key="2">
    <source>
        <dbReference type="ARBA" id="ARBA00022448"/>
    </source>
</evidence>
<sequence>MPLTTAYAFLIVAIAAEVVATTALARSDGFSRLWPSIITVVGYSFAFVCLSVTLKVMPTGIVYAVWSGLGIVFIAAIGWLVYDERLDLPALIGLGMILAGVLVVNLFSKSLTH</sequence>
<keyword evidence="6 9" id="KW-0472">Membrane</keyword>
<dbReference type="PANTHER" id="PTHR30561">
    <property type="entry name" value="SMR FAMILY PROTON-DEPENDENT DRUG EFFLUX TRANSPORTER SUGE"/>
    <property type="match status" value="1"/>
</dbReference>
<evidence type="ECO:0000256" key="6">
    <source>
        <dbReference type="ARBA" id="ARBA00023136"/>
    </source>
</evidence>
<dbReference type="GO" id="GO:0015297">
    <property type="term" value="F:antiporter activity"/>
    <property type="evidence" value="ECO:0007669"/>
    <property type="project" value="TreeGrafter"/>
</dbReference>
<feature type="transmembrane region" description="Helical" evidence="9">
    <location>
        <begin position="61"/>
        <end position="82"/>
    </location>
</feature>
<dbReference type="PANTHER" id="PTHR30561:SF1">
    <property type="entry name" value="MULTIDRUG TRANSPORTER EMRE"/>
    <property type="match status" value="1"/>
</dbReference>